<evidence type="ECO:0000313" key="3">
    <source>
        <dbReference type="EMBL" id="KAF7340224.1"/>
    </source>
</evidence>
<dbReference type="Proteomes" id="UP000620124">
    <property type="component" value="Unassembled WGS sequence"/>
</dbReference>
<proteinExistence type="predicted"/>
<organism evidence="3 4">
    <name type="scientific">Mycena venus</name>
    <dbReference type="NCBI Taxonomy" id="2733690"/>
    <lineage>
        <taxon>Eukaryota</taxon>
        <taxon>Fungi</taxon>
        <taxon>Dikarya</taxon>
        <taxon>Basidiomycota</taxon>
        <taxon>Agaricomycotina</taxon>
        <taxon>Agaricomycetes</taxon>
        <taxon>Agaricomycetidae</taxon>
        <taxon>Agaricales</taxon>
        <taxon>Marasmiineae</taxon>
        <taxon>Mycenaceae</taxon>
        <taxon>Mycena</taxon>
    </lineage>
</organism>
<keyword evidence="2" id="KW-1133">Transmembrane helix</keyword>
<evidence type="ECO:0000256" key="1">
    <source>
        <dbReference type="SAM" id="MobiDB-lite"/>
    </source>
</evidence>
<feature type="transmembrane region" description="Helical" evidence="2">
    <location>
        <begin position="40"/>
        <end position="61"/>
    </location>
</feature>
<protein>
    <recommendedName>
        <fullName evidence="5">Transmembrane protein</fullName>
    </recommendedName>
</protein>
<evidence type="ECO:0000256" key="2">
    <source>
        <dbReference type="SAM" id="Phobius"/>
    </source>
</evidence>
<gene>
    <name evidence="3" type="ORF">MVEN_01941100</name>
</gene>
<dbReference type="OrthoDB" id="5346979at2759"/>
<keyword evidence="4" id="KW-1185">Reference proteome</keyword>
<dbReference type="EMBL" id="JACAZI010000019">
    <property type="protein sequence ID" value="KAF7340224.1"/>
    <property type="molecule type" value="Genomic_DNA"/>
</dbReference>
<reference evidence="3" key="1">
    <citation type="submission" date="2020-05" db="EMBL/GenBank/DDBJ databases">
        <title>Mycena genomes resolve the evolution of fungal bioluminescence.</title>
        <authorList>
            <person name="Tsai I.J."/>
        </authorList>
    </citation>
    <scope>NUCLEOTIDE SEQUENCE</scope>
    <source>
        <strain evidence="3">CCC161011</strain>
    </source>
</reference>
<keyword evidence="2" id="KW-0472">Membrane</keyword>
<comment type="caution">
    <text evidence="3">The sequence shown here is derived from an EMBL/GenBank/DDBJ whole genome shotgun (WGS) entry which is preliminary data.</text>
</comment>
<dbReference type="AlphaFoldDB" id="A0A8H7CJQ0"/>
<accession>A0A8H7CJQ0</accession>
<keyword evidence="2" id="KW-0812">Transmembrane</keyword>
<feature type="region of interest" description="Disordered" evidence="1">
    <location>
        <begin position="114"/>
        <end position="138"/>
    </location>
</feature>
<evidence type="ECO:0008006" key="5">
    <source>
        <dbReference type="Google" id="ProtNLM"/>
    </source>
</evidence>
<name>A0A8H7CJQ0_9AGAR</name>
<sequence length="281" mass="30969">MRLGSDEKLDAIISKAFPFLKFFSCMNSDDEPPQPRRRKWIAITALAGGSVLIAAPLVYLWGIRKHRRISLNSVNAAPPRRVGSLSSSSDAAAASTAAVSRFTFAAPEQLPLQNETASPLPQGSDWDDDNWGVPPQPPDPNDNFNVALYLLKAFGIATLIVSGGAFVGIWGLRRYLEVDNMEDFAAKMKLGIINHMPLLASRMRQSLRLAPESAVDPSADDKLQPRRRWSWDEAQERLGVAYDKGGLGAWAEVAAREVEEEAKLELEKREQLKTGGSRKTE</sequence>
<evidence type="ECO:0000313" key="4">
    <source>
        <dbReference type="Proteomes" id="UP000620124"/>
    </source>
</evidence>
<feature type="transmembrane region" description="Helical" evidence="2">
    <location>
        <begin position="146"/>
        <end position="172"/>
    </location>
</feature>